<comment type="caution">
    <text evidence="3">The sequence shown here is derived from an EMBL/GenBank/DDBJ whole genome shotgun (WGS) entry which is preliminary data.</text>
</comment>
<proteinExistence type="predicted"/>
<reference evidence="3 4" key="1">
    <citation type="submission" date="2019-03" db="EMBL/GenBank/DDBJ databases">
        <title>Genomic Encyclopedia of Archaeal and Bacterial Type Strains, Phase II (KMG-II): from individual species to whole genera.</title>
        <authorList>
            <person name="Goeker M."/>
        </authorList>
    </citation>
    <scope>NUCLEOTIDE SEQUENCE [LARGE SCALE GENOMIC DNA]</scope>
    <source>
        <strain evidence="3 4">DSM 28135</strain>
    </source>
</reference>
<protein>
    <submittedName>
        <fullName evidence="3">Outer membrane protein with beta-barrel domain</fullName>
    </submittedName>
</protein>
<gene>
    <name evidence="3" type="ORF">BXY82_2366</name>
</gene>
<feature type="domain" description="Outer membrane protein beta-barrel" evidence="2">
    <location>
        <begin position="28"/>
        <end position="190"/>
    </location>
</feature>
<dbReference type="AlphaFoldDB" id="A0A4R7Q137"/>
<sequence length="208" mass="23410">MNRNKIYNMKSLYITIIVTLTFVMHIAAQEKVALKDTNTSNVGLKLGYNLAAVSFDEDSETGQRHGFFAGFYGESFLISAVAIQVELMYSQQGYQLKDNGGTFTQKLDYLNLPVSLKIYPANHFYLEAGPQIGLAISHKEEYDSNFGLFDTSRELEPEKFDWGFNFGTGFKTESGISLGVRYHLGMGSIYDEGDPKNRVWQFAVGIDF</sequence>
<keyword evidence="1" id="KW-1133">Transmembrane helix</keyword>
<evidence type="ECO:0000313" key="4">
    <source>
        <dbReference type="Proteomes" id="UP000294689"/>
    </source>
</evidence>
<keyword evidence="4" id="KW-1185">Reference proteome</keyword>
<organism evidence="3 4">
    <name type="scientific">Gelidibacter sediminis</name>
    <dbReference type="NCBI Taxonomy" id="1608710"/>
    <lineage>
        <taxon>Bacteria</taxon>
        <taxon>Pseudomonadati</taxon>
        <taxon>Bacteroidota</taxon>
        <taxon>Flavobacteriia</taxon>
        <taxon>Flavobacteriales</taxon>
        <taxon>Flavobacteriaceae</taxon>
        <taxon>Gelidibacter</taxon>
    </lineage>
</organism>
<evidence type="ECO:0000256" key="1">
    <source>
        <dbReference type="SAM" id="Phobius"/>
    </source>
</evidence>
<dbReference type="Pfam" id="PF13568">
    <property type="entry name" value="OMP_b-brl_2"/>
    <property type="match status" value="1"/>
</dbReference>
<keyword evidence="1" id="KW-0812">Transmembrane</keyword>
<dbReference type="InterPro" id="IPR025665">
    <property type="entry name" value="Beta-barrel_OMP_2"/>
</dbReference>
<keyword evidence="1" id="KW-0472">Membrane</keyword>
<accession>A0A4R7Q137</accession>
<name>A0A4R7Q137_9FLAO</name>
<feature type="transmembrane region" description="Helical" evidence="1">
    <location>
        <begin position="12"/>
        <end position="28"/>
    </location>
</feature>
<dbReference type="EMBL" id="SOBW01000008">
    <property type="protein sequence ID" value="TDU40319.1"/>
    <property type="molecule type" value="Genomic_DNA"/>
</dbReference>
<evidence type="ECO:0000259" key="2">
    <source>
        <dbReference type="Pfam" id="PF13568"/>
    </source>
</evidence>
<evidence type="ECO:0000313" key="3">
    <source>
        <dbReference type="EMBL" id="TDU40319.1"/>
    </source>
</evidence>
<dbReference type="Proteomes" id="UP000294689">
    <property type="component" value="Unassembled WGS sequence"/>
</dbReference>